<keyword evidence="6" id="KW-0206">Cytoskeleton</keyword>
<protein>
    <recommendedName>
        <fullName evidence="8">Ermin</fullName>
    </recommendedName>
    <alternativeName>
        <fullName evidence="9">Juxtanodin</fullName>
    </alternativeName>
</protein>
<dbReference type="GO" id="GO:0005938">
    <property type="term" value="C:cell cortex"/>
    <property type="evidence" value="ECO:0007669"/>
    <property type="project" value="TreeGrafter"/>
</dbReference>
<name>A0A9Q1F6W4_SYNKA</name>
<keyword evidence="4" id="KW-0597">Phosphoprotein</keyword>
<evidence type="ECO:0000256" key="8">
    <source>
        <dbReference type="ARBA" id="ARBA00026168"/>
    </source>
</evidence>
<comment type="subcellular location">
    <subcellularLocation>
        <location evidence="1">Cytoplasm</location>
        <location evidence="1">Cytoskeleton</location>
    </subcellularLocation>
</comment>
<dbReference type="Gene3D" id="6.10.360.10">
    <property type="match status" value="1"/>
</dbReference>
<keyword evidence="3" id="KW-0963">Cytoplasm</keyword>
<feature type="compositionally biased region" description="Low complexity" evidence="10">
    <location>
        <begin position="242"/>
        <end position="256"/>
    </location>
</feature>
<keyword evidence="12" id="KW-1185">Reference proteome</keyword>
<gene>
    <name evidence="11" type="ORF">SKAU_G00237400</name>
</gene>
<evidence type="ECO:0000256" key="6">
    <source>
        <dbReference type="ARBA" id="ARBA00023212"/>
    </source>
</evidence>
<dbReference type="GO" id="GO:0070062">
    <property type="term" value="C:extracellular exosome"/>
    <property type="evidence" value="ECO:0007669"/>
    <property type="project" value="TreeGrafter"/>
</dbReference>
<sequence length="310" mass="32598">MAERTDATLLELVGSPSVKGVVEIIGGAGDIQSLVDVVEATTDALEDDDEDAVFRKREDESAGICKEGRRGTDPVSCPGTASLALGPNDADTSEAVTKPASNLSPLETDAPLGASYGSAKTLSDQSKAENKGNPPNLVDPEPQTEPLDGSCGPTAKNLGKSEAKSSAVLLGLELDRKGGVTSMEETAQEVTPLAASVPVPEKEGGQVNGEEKAPAERPGERLVSESLDDLEEADEEEEEVTEVAQQESSSEGSHGSPRCRAQSSGEMPPGGSQKSSMSHHSYSKYNTVSYRKIRKGNTKQRVDEFESMHL</sequence>
<feature type="region of interest" description="Disordered" evidence="10">
    <location>
        <begin position="49"/>
        <end position="165"/>
    </location>
</feature>
<dbReference type="EMBL" id="JAINUF010000008">
    <property type="protein sequence ID" value="KAJ8352264.1"/>
    <property type="molecule type" value="Genomic_DNA"/>
</dbReference>
<dbReference type="Proteomes" id="UP001152622">
    <property type="component" value="Chromosome 8"/>
</dbReference>
<organism evidence="11 12">
    <name type="scientific">Synaphobranchus kaupii</name>
    <name type="common">Kaup's arrowtooth eel</name>
    <dbReference type="NCBI Taxonomy" id="118154"/>
    <lineage>
        <taxon>Eukaryota</taxon>
        <taxon>Metazoa</taxon>
        <taxon>Chordata</taxon>
        <taxon>Craniata</taxon>
        <taxon>Vertebrata</taxon>
        <taxon>Euteleostomi</taxon>
        <taxon>Actinopterygii</taxon>
        <taxon>Neopterygii</taxon>
        <taxon>Teleostei</taxon>
        <taxon>Anguilliformes</taxon>
        <taxon>Synaphobranchidae</taxon>
        <taxon>Synaphobranchus</taxon>
    </lineage>
</organism>
<dbReference type="SUPFAM" id="SSF48678">
    <property type="entry name" value="Moesin tail domain"/>
    <property type="match status" value="1"/>
</dbReference>
<evidence type="ECO:0000256" key="5">
    <source>
        <dbReference type="ARBA" id="ARBA00023203"/>
    </source>
</evidence>
<evidence type="ECO:0000313" key="11">
    <source>
        <dbReference type="EMBL" id="KAJ8352264.1"/>
    </source>
</evidence>
<proteinExistence type="predicted"/>
<evidence type="ECO:0000256" key="10">
    <source>
        <dbReference type="SAM" id="MobiDB-lite"/>
    </source>
</evidence>
<keyword evidence="5" id="KW-0009">Actin-binding</keyword>
<evidence type="ECO:0000256" key="9">
    <source>
        <dbReference type="ARBA" id="ARBA00031224"/>
    </source>
</evidence>
<dbReference type="GO" id="GO:0033269">
    <property type="term" value="C:internode region of axon"/>
    <property type="evidence" value="ECO:0007669"/>
    <property type="project" value="TreeGrafter"/>
</dbReference>
<feature type="compositionally biased region" description="Basic and acidic residues" evidence="10">
    <location>
        <begin position="200"/>
        <end position="223"/>
    </location>
</feature>
<evidence type="ECO:0000256" key="3">
    <source>
        <dbReference type="ARBA" id="ARBA00022490"/>
    </source>
</evidence>
<evidence type="ECO:0000313" key="12">
    <source>
        <dbReference type="Proteomes" id="UP001152622"/>
    </source>
</evidence>
<dbReference type="AlphaFoldDB" id="A0A9Q1F6W4"/>
<accession>A0A9Q1F6W4</accession>
<evidence type="ECO:0000256" key="2">
    <source>
        <dbReference type="ARBA" id="ARBA00011216"/>
    </source>
</evidence>
<feature type="compositionally biased region" description="Basic and acidic residues" evidence="10">
    <location>
        <begin position="52"/>
        <end position="72"/>
    </location>
</feature>
<evidence type="ECO:0000256" key="7">
    <source>
        <dbReference type="ARBA" id="ARBA00025213"/>
    </source>
</evidence>
<feature type="region of interest" description="Disordered" evidence="10">
    <location>
        <begin position="180"/>
        <end position="310"/>
    </location>
</feature>
<evidence type="ECO:0000256" key="4">
    <source>
        <dbReference type="ARBA" id="ARBA00022553"/>
    </source>
</evidence>
<dbReference type="GO" id="GO:0008360">
    <property type="term" value="P:regulation of cell shape"/>
    <property type="evidence" value="ECO:0007669"/>
    <property type="project" value="InterPro"/>
</dbReference>
<dbReference type="GO" id="GO:0031344">
    <property type="term" value="P:regulation of cell projection organization"/>
    <property type="evidence" value="ECO:0007669"/>
    <property type="project" value="TreeGrafter"/>
</dbReference>
<comment type="subunit">
    <text evidence="2">Binds actin.</text>
</comment>
<dbReference type="GO" id="GO:0005856">
    <property type="term" value="C:cytoskeleton"/>
    <property type="evidence" value="ECO:0007669"/>
    <property type="project" value="UniProtKB-SubCell"/>
</dbReference>
<dbReference type="GO" id="GO:0001763">
    <property type="term" value="P:morphogenesis of a branching structure"/>
    <property type="evidence" value="ECO:0007669"/>
    <property type="project" value="TreeGrafter"/>
</dbReference>
<feature type="compositionally biased region" description="Basic and acidic residues" evidence="10">
    <location>
        <begin position="300"/>
        <end position="310"/>
    </location>
</feature>
<comment type="function">
    <text evidence="7">Plays a role in cytoskeletal rearrangements during the late wrapping and/or compaction phases of myelinogenesis as well as in maintenance and stability of myelin sheath in the adult. May play an important role in late-stage oligodendroglia maturation, myelin/Ranvier node formation during CNS development, and in the maintenance and plasticity of related structures in the mature CNS.</text>
</comment>
<dbReference type="GO" id="GO:0030175">
    <property type="term" value="C:filopodium"/>
    <property type="evidence" value="ECO:0007669"/>
    <property type="project" value="TreeGrafter"/>
</dbReference>
<dbReference type="InterPro" id="IPR045346">
    <property type="entry name" value="Ermin"/>
</dbReference>
<feature type="compositionally biased region" description="Acidic residues" evidence="10">
    <location>
        <begin position="226"/>
        <end position="241"/>
    </location>
</feature>
<dbReference type="PANTHER" id="PTHR47137">
    <property type="entry name" value="ERMIN"/>
    <property type="match status" value="1"/>
</dbReference>
<feature type="compositionally biased region" description="Low complexity" evidence="10">
    <location>
        <begin position="272"/>
        <end position="285"/>
    </location>
</feature>
<dbReference type="GO" id="GO:0043209">
    <property type="term" value="C:myelin sheath"/>
    <property type="evidence" value="ECO:0007669"/>
    <property type="project" value="TreeGrafter"/>
</dbReference>
<comment type="caution">
    <text evidence="11">The sequence shown here is derived from an EMBL/GenBank/DDBJ whole genome shotgun (WGS) entry which is preliminary data.</text>
</comment>
<dbReference type="GO" id="GO:0033270">
    <property type="term" value="C:paranode region of axon"/>
    <property type="evidence" value="ECO:0007669"/>
    <property type="project" value="TreeGrafter"/>
</dbReference>
<dbReference type="PANTHER" id="PTHR47137:SF1">
    <property type="entry name" value="ERMIN"/>
    <property type="match status" value="1"/>
</dbReference>
<dbReference type="Pfam" id="PF20491">
    <property type="entry name" value="Ermin"/>
    <property type="match status" value="1"/>
</dbReference>
<dbReference type="GO" id="GO:0043025">
    <property type="term" value="C:neuronal cell body"/>
    <property type="evidence" value="ECO:0007669"/>
    <property type="project" value="TreeGrafter"/>
</dbReference>
<evidence type="ECO:0000256" key="1">
    <source>
        <dbReference type="ARBA" id="ARBA00004245"/>
    </source>
</evidence>
<dbReference type="GO" id="GO:0007015">
    <property type="term" value="P:actin filament organization"/>
    <property type="evidence" value="ECO:0007669"/>
    <property type="project" value="InterPro"/>
</dbReference>
<dbReference type="OrthoDB" id="9947518at2759"/>
<reference evidence="11" key="1">
    <citation type="journal article" date="2023" name="Science">
        <title>Genome structures resolve the early diversification of teleost fishes.</title>
        <authorList>
            <person name="Parey E."/>
            <person name="Louis A."/>
            <person name="Montfort J."/>
            <person name="Bouchez O."/>
            <person name="Roques C."/>
            <person name="Iampietro C."/>
            <person name="Lluch J."/>
            <person name="Castinel A."/>
            <person name="Donnadieu C."/>
            <person name="Desvignes T."/>
            <person name="Floi Bucao C."/>
            <person name="Jouanno E."/>
            <person name="Wen M."/>
            <person name="Mejri S."/>
            <person name="Dirks R."/>
            <person name="Jansen H."/>
            <person name="Henkel C."/>
            <person name="Chen W.J."/>
            <person name="Zahm M."/>
            <person name="Cabau C."/>
            <person name="Klopp C."/>
            <person name="Thompson A.W."/>
            <person name="Robinson-Rechavi M."/>
            <person name="Braasch I."/>
            <person name="Lecointre G."/>
            <person name="Bobe J."/>
            <person name="Postlethwait J.H."/>
            <person name="Berthelot C."/>
            <person name="Roest Crollius H."/>
            <person name="Guiguen Y."/>
        </authorList>
    </citation>
    <scope>NUCLEOTIDE SEQUENCE</scope>
    <source>
        <strain evidence="11">WJC10195</strain>
    </source>
</reference>
<dbReference type="InterPro" id="IPR008954">
    <property type="entry name" value="Moesin_tail_sf"/>
</dbReference>
<dbReference type="GO" id="GO:0051015">
    <property type="term" value="F:actin filament binding"/>
    <property type="evidence" value="ECO:0007669"/>
    <property type="project" value="InterPro"/>
</dbReference>